<gene>
    <name evidence="2" type="ORF">SAMN05444392_104114</name>
</gene>
<keyword evidence="3" id="KW-1185">Reference proteome</keyword>
<dbReference type="InterPro" id="IPR000182">
    <property type="entry name" value="GNAT_dom"/>
</dbReference>
<dbReference type="Gene3D" id="3.40.630.30">
    <property type="match status" value="1"/>
</dbReference>
<keyword evidence="2" id="KW-0808">Transferase</keyword>
<organism evidence="2 3">
    <name type="scientific">Seinonella peptonophila</name>
    <dbReference type="NCBI Taxonomy" id="112248"/>
    <lineage>
        <taxon>Bacteria</taxon>
        <taxon>Bacillati</taxon>
        <taxon>Bacillota</taxon>
        <taxon>Bacilli</taxon>
        <taxon>Bacillales</taxon>
        <taxon>Thermoactinomycetaceae</taxon>
        <taxon>Seinonella</taxon>
    </lineage>
</organism>
<protein>
    <submittedName>
        <fullName evidence="2">Acetyltransferase (GNAT) family protein</fullName>
    </submittedName>
</protein>
<dbReference type="SUPFAM" id="SSF55729">
    <property type="entry name" value="Acyl-CoA N-acyltransferases (Nat)"/>
    <property type="match status" value="1"/>
</dbReference>
<sequence length="146" mass="17145">MTNQSQPIIRLMKTDQELMLSFPVLKQLRTHIREEKFIGTIRRLEEQAGYQLVAVLVTDQVKAVAGYRITENLAWGKFLYVDDLVTDEQSRAEGHAGLLMNWLEDEARRKNCNQFHLDSAVHRFGAHRFYLKSRMDITCHHFQKEL</sequence>
<accession>A0A1M4X493</accession>
<dbReference type="STRING" id="112248.SAMN05444392_104114"/>
<dbReference type="OrthoDB" id="9805924at2"/>
<dbReference type="RefSeq" id="WP_073154507.1">
    <property type="nucleotide sequence ID" value="NZ_FQVL01000004.1"/>
</dbReference>
<reference evidence="2 3" key="1">
    <citation type="submission" date="2016-11" db="EMBL/GenBank/DDBJ databases">
        <authorList>
            <person name="Jaros S."/>
            <person name="Januszkiewicz K."/>
            <person name="Wedrychowicz H."/>
        </authorList>
    </citation>
    <scope>NUCLEOTIDE SEQUENCE [LARGE SCALE GENOMIC DNA]</scope>
    <source>
        <strain evidence="2 3">DSM 44666</strain>
    </source>
</reference>
<evidence type="ECO:0000259" key="1">
    <source>
        <dbReference type="PROSITE" id="PS51186"/>
    </source>
</evidence>
<dbReference type="Proteomes" id="UP000184476">
    <property type="component" value="Unassembled WGS sequence"/>
</dbReference>
<feature type="domain" description="N-acetyltransferase" evidence="1">
    <location>
        <begin position="7"/>
        <end position="146"/>
    </location>
</feature>
<dbReference type="AlphaFoldDB" id="A0A1M4X493"/>
<dbReference type="CDD" id="cd04301">
    <property type="entry name" value="NAT_SF"/>
    <property type="match status" value="1"/>
</dbReference>
<proteinExistence type="predicted"/>
<dbReference type="GO" id="GO:0016747">
    <property type="term" value="F:acyltransferase activity, transferring groups other than amino-acyl groups"/>
    <property type="evidence" value="ECO:0007669"/>
    <property type="project" value="InterPro"/>
</dbReference>
<dbReference type="Pfam" id="PF00583">
    <property type="entry name" value="Acetyltransf_1"/>
    <property type="match status" value="1"/>
</dbReference>
<evidence type="ECO:0000313" key="3">
    <source>
        <dbReference type="Proteomes" id="UP000184476"/>
    </source>
</evidence>
<dbReference type="InterPro" id="IPR016181">
    <property type="entry name" value="Acyl_CoA_acyltransferase"/>
</dbReference>
<name>A0A1M4X493_9BACL</name>
<evidence type="ECO:0000313" key="2">
    <source>
        <dbReference type="EMBL" id="SHE88270.1"/>
    </source>
</evidence>
<dbReference type="EMBL" id="FQVL01000004">
    <property type="protein sequence ID" value="SHE88270.1"/>
    <property type="molecule type" value="Genomic_DNA"/>
</dbReference>
<dbReference type="PROSITE" id="PS51186">
    <property type="entry name" value="GNAT"/>
    <property type="match status" value="1"/>
</dbReference>